<comment type="subunit">
    <text evidence="4">Part of the 50S ribosomal subunit. Forms a bridge to the 30S subunit in the 70S ribosome.</text>
</comment>
<dbReference type="EMBL" id="JARRAG010000002">
    <property type="protein sequence ID" value="MDG3007213.1"/>
    <property type="molecule type" value="Genomic_DNA"/>
</dbReference>
<dbReference type="NCBIfam" id="TIGR01171">
    <property type="entry name" value="rplB_bact"/>
    <property type="match status" value="1"/>
</dbReference>
<sequence length="285" mass="31265">MGIRYYKPTSPGRRNASVSDFSELTDKNKKPEKSLTEPLKKTGGRNNQGFITARHRGGGHKRMYRIIDFRRNDRDGQPAQVTHIEYDPNRSARIALIVYPDGKKRYIVAPEGLKAGMTVNSGPDAEPKVGNCIPLSRIPTGQSIHNIEMQPGGGAKLCRSAGVSATLTAREGDWAQITLPSGEVRRIPSTCRATIGVVGNSDHMNIRLGKAGRSRWLGRRPHVRGMAMNPVDHPMGGGEGRSKGHTPQSPTGVLAKGGKTRRRRKPSNKAIIRRRVSVRYGQLKV</sequence>
<dbReference type="InterPro" id="IPR012340">
    <property type="entry name" value="NA-bd_OB-fold"/>
</dbReference>
<dbReference type="InterPro" id="IPR022669">
    <property type="entry name" value="Ribosomal_uL2_C"/>
</dbReference>
<dbReference type="PANTHER" id="PTHR13691">
    <property type="entry name" value="RIBOSOMAL PROTEIN L2"/>
    <property type="match status" value="1"/>
</dbReference>
<dbReference type="PANTHER" id="PTHR13691:SF5">
    <property type="entry name" value="LARGE RIBOSOMAL SUBUNIT PROTEIN UL2M"/>
    <property type="match status" value="1"/>
</dbReference>
<dbReference type="HAMAP" id="MF_01320_B">
    <property type="entry name" value="Ribosomal_uL2_B"/>
    <property type="match status" value="1"/>
</dbReference>
<comment type="function">
    <text evidence="4">One of the primary rRNA binding proteins. Required for association of the 30S and 50S subunits to form the 70S ribosome, for tRNA binding and peptide bond formation. It has been suggested to have peptidyltransferase activity; this is somewhat controversial. Makes several contacts with the 16S rRNA in the 70S ribosome.</text>
</comment>
<evidence type="ECO:0000313" key="9">
    <source>
        <dbReference type="Proteomes" id="UP001216907"/>
    </source>
</evidence>
<keyword evidence="9" id="KW-1185">Reference proteome</keyword>
<dbReference type="Gene3D" id="2.40.50.140">
    <property type="entry name" value="Nucleic acid-binding proteins"/>
    <property type="match status" value="1"/>
</dbReference>
<feature type="domain" description="Large ribosomal subunit protein uL2 RNA-binding" evidence="7">
    <location>
        <begin position="44"/>
        <end position="121"/>
    </location>
</feature>
<dbReference type="SMART" id="SM01382">
    <property type="entry name" value="Ribosomal_L2_C"/>
    <property type="match status" value="1"/>
</dbReference>
<evidence type="ECO:0000256" key="5">
    <source>
        <dbReference type="SAM" id="MobiDB-lite"/>
    </source>
</evidence>
<dbReference type="SUPFAM" id="SSF50104">
    <property type="entry name" value="Translation proteins SH3-like domain"/>
    <property type="match status" value="1"/>
</dbReference>
<dbReference type="RefSeq" id="WP_277863500.1">
    <property type="nucleotide sequence ID" value="NZ_JARRAG010000002.1"/>
</dbReference>
<evidence type="ECO:0000259" key="6">
    <source>
        <dbReference type="SMART" id="SM01382"/>
    </source>
</evidence>
<feature type="compositionally biased region" description="Basic residues" evidence="5">
    <location>
        <begin position="258"/>
        <end position="269"/>
    </location>
</feature>
<dbReference type="SMART" id="SM01383">
    <property type="entry name" value="Ribosomal_L2"/>
    <property type="match status" value="1"/>
</dbReference>
<dbReference type="GO" id="GO:0005840">
    <property type="term" value="C:ribosome"/>
    <property type="evidence" value="ECO:0007669"/>
    <property type="project" value="UniProtKB-KW"/>
</dbReference>
<name>A0ABT6FIL7_9BACT</name>
<feature type="compositionally biased region" description="Basic and acidic residues" evidence="5">
    <location>
        <begin position="24"/>
        <end position="40"/>
    </location>
</feature>
<dbReference type="Pfam" id="PF00181">
    <property type="entry name" value="Ribosomal_L2_N"/>
    <property type="match status" value="1"/>
</dbReference>
<gene>
    <name evidence="4 8" type="primary">rplB</name>
    <name evidence="8" type="ORF">PZE19_25910</name>
</gene>
<reference evidence="8 9" key="1">
    <citation type="submission" date="2023-03" db="EMBL/GenBank/DDBJ databases">
        <title>Paludisphaera mucosa sp. nov. a novel planctomycete from northern fen.</title>
        <authorList>
            <person name="Ivanova A."/>
        </authorList>
    </citation>
    <scope>NUCLEOTIDE SEQUENCE [LARGE SCALE GENOMIC DNA]</scope>
    <source>
        <strain evidence="8 9">Pla2</strain>
    </source>
</reference>
<comment type="similarity">
    <text evidence="1 4">Belongs to the universal ribosomal protein uL2 family.</text>
</comment>
<dbReference type="InterPro" id="IPR022666">
    <property type="entry name" value="Ribosomal_uL2_RNA-bd_dom"/>
</dbReference>
<evidence type="ECO:0000256" key="4">
    <source>
        <dbReference type="HAMAP-Rule" id="MF_01320"/>
    </source>
</evidence>
<keyword evidence="3 4" id="KW-0687">Ribonucleoprotein</keyword>
<feature type="region of interest" description="Disordered" evidence="5">
    <location>
        <begin position="1"/>
        <end position="57"/>
    </location>
</feature>
<dbReference type="InterPro" id="IPR014722">
    <property type="entry name" value="Rib_uL2_dom2"/>
</dbReference>
<dbReference type="InterPro" id="IPR005880">
    <property type="entry name" value="Ribosomal_uL2_bac/org-type"/>
</dbReference>
<protein>
    <recommendedName>
        <fullName evidence="4">Large ribosomal subunit protein uL2</fullName>
    </recommendedName>
</protein>
<keyword evidence="4" id="KW-0699">rRNA-binding</keyword>
<dbReference type="InterPro" id="IPR014726">
    <property type="entry name" value="Ribosomal_uL2_dom3"/>
</dbReference>
<comment type="caution">
    <text evidence="8">The sequence shown here is derived from an EMBL/GenBank/DDBJ whole genome shotgun (WGS) entry which is preliminary data.</text>
</comment>
<accession>A0ABT6FIL7</accession>
<organism evidence="8 9">
    <name type="scientific">Paludisphaera mucosa</name>
    <dbReference type="NCBI Taxonomy" id="3030827"/>
    <lineage>
        <taxon>Bacteria</taxon>
        <taxon>Pseudomonadati</taxon>
        <taxon>Planctomycetota</taxon>
        <taxon>Planctomycetia</taxon>
        <taxon>Isosphaerales</taxon>
        <taxon>Isosphaeraceae</taxon>
        <taxon>Paludisphaera</taxon>
    </lineage>
</organism>
<keyword evidence="4" id="KW-0694">RNA-binding</keyword>
<dbReference type="Gene3D" id="2.30.30.30">
    <property type="match status" value="1"/>
</dbReference>
<keyword evidence="2 4" id="KW-0689">Ribosomal protein</keyword>
<evidence type="ECO:0000256" key="1">
    <source>
        <dbReference type="ARBA" id="ARBA00005636"/>
    </source>
</evidence>
<dbReference type="Pfam" id="PF03947">
    <property type="entry name" value="Ribosomal_L2_C"/>
    <property type="match status" value="1"/>
</dbReference>
<feature type="region of interest" description="Disordered" evidence="5">
    <location>
        <begin position="225"/>
        <end position="269"/>
    </location>
</feature>
<evidence type="ECO:0000256" key="3">
    <source>
        <dbReference type="ARBA" id="ARBA00023274"/>
    </source>
</evidence>
<dbReference type="Gene3D" id="4.10.950.10">
    <property type="entry name" value="Ribosomal protein L2, domain 3"/>
    <property type="match status" value="1"/>
</dbReference>
<dbReference type="InterPro" id="IPR002171">
    <property type="entry name" value="Ribosomal_uL2"/>
</dbReference>
<proteinExistence type="inferred from homology"/>
<evidence type="ECO:0000256" key="2">
    <source>
        <dbReference type="ARBA" id="ARBA00022980"/>
    </source>
</evidence>
<evidence type="ECO:0000313" key="8">
    <source>
        <dbReference type="EMBL" id="MDG3007213.1"/>
    </source>
</evidence>
<evidence type="ECO:0000259" key="7">
    <source>
        <dbReference type="SMART" id="SM01383"/>
    </source>
</evidence>
<dbReference type="PIRSF" id="PIRSF002158">
    <property type="entry name" value="Ribosomal_L2"/>
    <property type="match status" value="1"/>
</dbReference>
<dbReference type="InterPro" id="IPR008991">
    <property type="entry name" value="Translation_prot_SH3-like_sf"/>
</dbReference>
<dbReference type="SUPFAM" id="SSF50249">
    <property type="entry name" value="Nucleic acid-binding proteins"/>
    <property type="match status" value="1"/>
</dbReference>
<feature type="domain" description="Large ribosomal subunit protein uL2 C-terminal" evidence="6">
    <location>
        <begin position="127"/>
        <end position="254"/>
    </location>
</feature>
<dbReference type="Proteomes" id="UP001216907">
    <property type="component" value="Unassembled WGS sequence"/>
</dbReference>